<proteinExistence type="predicted"/>
<dbReference type="AlphaFoldDB" id="A0AAV2S8V5"/>
<evidence type="ECO:0008006" key="3">
    <source>
        <dbReference type="Google" id="ProtNLM"/>
    </source>
</evidence>
<reference evidence="1 2" key="1">
    <citation type="submission" date="2024-05" db="EMBL/GenBank/DDBJ databases">
        <authorList>
            <person name="Wallberg A."/>
        </authorList>
    </citation>
    <scope>NUCLEOTIDE SEQUENCE [LARGE SCALE GENOMIC DNA]</scope>
</reference>
<organism evidence="1 2">
    <name type="scientific">Meganyctiphanes norvegica</name>
    <name type="common">Northern krill</name>
    <name type="synonym">Thysanopoda norvegica</name>
    <dbReference type="NCBI Taxonomy" id="48144"/>
    <lineage>
        <taxon>Eukaryota</taxon>
        <taxon>Metazoa</taxon>
        <taxon>Ecdysozoa</taxon>
        <taxon>Arthropoda</taxon>
        <taxon>Crustacea</taxon>
        <taxon>Multicrustacea</taxon>
        <taxon>Malacostraca</taxon>
        <taxon>Eumalacostraca</taxon>
        <taxon>Eucarida</taxon>
        <taxon>Euphausiacea</taxon>
        <taxon>Euphausiidae</taxon>
        <taxon>Meganyctiphanes</taxon>
    </lineage>
</organism>
<comment type="caution">
    <text evidence="1">The sequence shown here is derived from an EMBL/GenBank/DDBJ whole genome shotgun (WGS) entry which is preliminary data.</text>
</comment>
<protein>
    <recommendedName>
        <fullName evidence="3">Transposase</fullName>
    </recommendedName>
</protein>
<accession>A0AAV2S8V5</accession>
<keyword evidence="2" id="KW-1185">Reference proteome</keyword>
<dbReference type="Proteomes" id="UP001497623">
    <property type="component" value="Unassembled WGS sequence"/>
</dbReference>
<gene>
    <name evidence="1" type="ORF">MNOR_LOCUS34584</name>
</gene>
<evidence type="ECO:0000313" key="2">
    <source>
        <dbReference type="Proteomes" id="UP001497623"/>
    </source>
</evidence>
<name>A0AAV2S8V5_MEGNR</name>
<evidence type="ECO:0000313" key="1">
    <source>
        <dbReference type="EMBL" id="CAL4174896.1"/>
    </source>
</evidence>
<dbReference type="EMBL" id="CAXKWB010053838">
    <property type="protein sequence ID" value="CAL4174896.1"/>
    <property type="molecule type" value="Genomic_DNA"/>
</dbReference>
<sequence length="121" mass="13881">MANYGYKQTPRCATATIGTMAISYKRTVVFYARQHGNRAAERMFGPPLTEKIIRSWRKQEDDLKVVSRQKTRYRVCGGVLVKWPELEEELKNCVVNNRSSGLCVSTKIIIHHAKGIAERLR</sequence>